<evidence type="ECO:0000313" key="5">
    <source>
        <dbReference type="Proteomes" id="UP000444721"/>
    </source>
</evidence>
<keyword evidence="2" id="KW-0812">Transmembrane</keyword>
<protein>
    <recommendedName>
        <fullName evidence="3">Ras guanine nucleotide exchange factor glfB-like C-terminal domain-containing protein</fullName>
    </recommendedName>
</protein>
<dbReference type="OrthoDB" id="10512371at2759"/>
<organism evidence="4 5">
    <name type="scientific">Naegleria fowleri</name>
    <name type="common">Brain eating amoeba</name>
    <dbReference type="NCBI Taxonomy" id="5763"/>
    <lineage>
        <taxon>Eukaryota</taxon>
        <taxon>Discoba</taxon>
        <taxon>Heterolobosea</taxon>
        <taxon>Tetramitia</taxon>
        <taxon>Eutetramitia</taxon>
        <taxon>Vahlkampfiidae</taxon>
        <taxon>Naegleria</taxon>
    </lineage>
</organism>
<keyword evidence="2" id="KW-0472">Membrane</keyword>
<dbReference type="AlphaFoldDB" id="A0A6A5BQW8"/>
<evidence type="ECO:0000313" key="4">
    <source>
        <dbReference type="EMBL" id="KAF0976608.1"/>
    </source>
</evidence>
<dbReference type="Pfam" id="PF24929">
    <property type="entry name" value="GlfB_C"/>
    <property type="match status" value="1"/>
</dbReference>
<name>A0A6A5BQW8_NAEFO</name>
<evidence type="ECO:0000256" key="1">
    <source>
        <dbReference type="SAM" id="MobiDB-lite"/>
    </source>
</evidence>
<keyword evidence="5" id="KW-1185">Reference proteome</keyword>
<feature type="compositionally biased region" description="Low complexity" evidence="1">
    <location>
        <begin position="464"/>
        <end position="474"/>
    </location>
</feature>
<feature type="domain" description="Ras guanine nucleotide exchange factor glfB-like C-terminal" evidence="3">
    <location>
        <begin position="530"/>
        <end position="654"/>
    </location>
</feature>
<keyword evidence="2" id="KW-1133">Transmembrane helix</keyword>
<sequence length="669" mass="74769">MSSSLRGDSDHCVHSSSSHYFTLVNAASTTRRTTTLTRRHDHSNSSSQRQRPREHVTHSTKSQSSAAVVALTFSKPSTTTSSTTTSSTTTSSTTTSSTTTTSLSNSDVLIIALSSTLGGICLFMTLFSVIVVSIYIYRKRRRKFDDGRDVTTPLLFTNQKNTQIVSHHQQQQEVYSCTTPSPSTDPMMNSFVNTTHTSSMNINVNINSTNINSTNINSTNINSTNINSNSTNINSININSTTTTTLTLKKKINLNAIKEGMIKSCIQDREGILIKSSIAKDLPRLVKKIILYFNHSELFSLLENDTIHVNSNQLKLDSKDVNDINMICCRFLADLSKCVNIASCCTTNTGAHEITTGGNHDLHSLSDEEILSSFSSNADSLLTMNGIGVDGGGDIGGGIHHGDDFGEDVSSAGGGGDQLIVRQYSTSLHQDHPPHTVVLNGNMTLVLDQPNHQQQHQEQHYDSDQQQPHQQPHPQQLLTQEEYYKMMTFQKRRKSTLMLIRALNHVRNRTCHAGEDVSSLALNILNFESFSIFLKETFGETSPVVNVLKLCSQTALFEGLNQIRPALLDLGIMFKDFRGRNWIVKIYTNSHHERPLIIHERIEQVINMQLQPLYTFTYQLQIEMDEEFENITQVNVKLLNIDFSKTILSEMEQKTHENKLKLVMEHCIP</sequence>
<reference evidence="4 5" key="1">
    <citation type="journal article" date="2019" name="Sci. Rep.">
        <title>Nanopore sequencing improves the draft genome of the human pathogenic amoeba Naegleria fowleri.</title>
        <authorList>
            <person name="Liechti N."/>
            <person name="Schurch N."/>
            <person name="Bruggmann R."/>
            <person name="Wittwer M."/>
        </authorList>
    </citation>
    <scope>NUCLEOTIDE SEQUENCE [LARGE SCALE GENOMIC DNA]</scope>
    <source>
        <strain evidence="4 5">ATCC 30894</strain>
    </source>
</reference>
<dbReference type="PANTHER" id="PTHR36127:SF3">
    <property type="entry name" value="COMM DOMAIN-CONTAINING PROTEIN"/>
    <property type="match status" value="1"/>
</dbReference>
<feature type="compositionally biased region" description="Low complexity" evidence="1">
    <location>
        <begin position="77"/>
        <end position="101"/>
    </location>
</feature>
<feature type="region of interest" description="Disordered" evidence="1">
    <location>
        <begin position="450"/>
        <end position="474"/>
    </location>
</feature>
<dbReference type="RefSeq" id="XP_044561321.1">
    <property type="nucleotide sequence ID" value="XM_044707929.1"/>
</dbReference>
<dbReference type="OMA" id="HERIEQV"/>
<gene>
    <name evidence="4" type="ORF">FDP41_004507</name>
</gene>
<dbReference type="EMBL" id="VFQX01000037">
    <property type="protein sequence ID" value="KAF0976608.1"/>
    <property type="molecule type" value="Genomic_DNA"/>
</dbReference>
<comment type="caution">
    <text evidence="4">The sequence shown here is derived from an EMBL/GenBank/DDBJ whole genome shotgun (WGS) entry which is preliminary data.</text>
</comment>
<dbReference type="GeneID" id="68111725"/>
<proteinExistence type="predicted"/>
<feature type="transmembrane region" description="Helical" evidence="2">
    <location>
        <begin position="108"/>
        <end position="137"/>
    </location>
</feature>
<dbReference type="VEuPathDB" id="AmoebaDB:FDP41_004507"/>
<dbReference type="InterPro" id="IPR056651">
    <property type="entry name" value="GlfB-like_C"/>
</dbReference>
<dbReference type="PANTHER" id="PTHR36127">
    <property type="entry name" value="EXPRESSED PROTEIN"/>
    <property type="match status" value="1"/>
</dbReference>
<dbReference type="Proteomes" id="UP000444721">
    <property type="component" value="Unassembled WGS sequence"/>
</dbReference>
<feature type="region of interest" description="Disordered" evidence="1">
    <location>
        <begin position="31"/>
        <end position="101"/>
    </location>
</feature>
<evidence type="ECO:0000259" key="3">
    <source>
        <dbReference type="Pfam" id="PF24929"/>
    </source>
</evidence>
<accession>A0A6A5BQW8</accession>
<dbReference type="VEuPathDB" id="AmoebaDB:NfTy_083050"/>
<evidence type="ECO:0000256" key="2">
    <source>
        <dbReference type="SAM" id="Phobius"/>
    </source>
</evidence>
<dbReference type="VEuPathDB" id="AmoebaDB:NF0123140"/>